<evidence type="ECO:0000256" key="1">
    <source>
        <dbReference type="SAM" id="MobiDB-lite"/>
    </source>
</evidence>
<feature type="region of interest" description="Disordered" evidence="1">
    <location>
        <begin position="1"/>
        <end position="84"/>
    </location>
</feature>
<dbReference type="EMBL" id="SPAZ01000255">
    <property type="protein sequence ID" value="TQE24854.1"/>
    <property type="molecule type" value="Genomic_DNA"/>
</dbReference>
<evidence type="ECO:0000313" key="2">
    <source>
        <dbReference type="EMBL" id="TQE24854.1"/>
    </source>
</evidence>
<proteinExistence type="predicted"/>
<dbReference type="Proteomes" id="UP000318720">
    <property type="component" value="Unassembled WGS sequence"/>
</dbReference>
<organism evidence="2 3">
    <name type="scientific">Streptomyces ipomoeae</name>
    <dbReference type="NCBI Taxonomy" id="103232"/>
    <lineage>
        <taxon>Bacteria</taxon>
        <taxon>Bacillati</taxon>
        <taxon>Actinomycetota</taxon>
        <taxon>Actinomycetes</taxon>
        <taxon>Kitasatosporales</taxon>
        <taxon>Streptomycetaceae</taxon>
        <taxon>Streptomyces</taxon>
    </lineage>
</organism>
<feature type="compositionally biased region" description="Low complexity" evidence="1">
    <location>
        <begin position="59"/>
        <end position="69"/>
    </location>
</feature>
<feature type="compositionally biased region" description="Low complexity" evidence="1">
    <location>
        <begin position="30"/>
        <end position="47"/>
    </location>
</feature>
<comment type="caution">
    <text evidence="2">The sequence shown here is derived from an EMBL/GenBank/DDBJ whole genome shotgun (WGS) entry which is preliminary data.</text>
</comment>
<dbReference type="AlphaFoldDB" id="A0AAE9AY24"/>
<name>A0AAE9AY24_9ACTN</name>
<accession>A0AAE9AY24</accession>
<gene>
    <name evidence="2" type="ORF">Sipo8835_32595</name>
</gene>
<reference evidence="2 3" key="1">
    <citation type="submission" date="2019-03" db="EMBL/GenBank/DDBJ databases">
        <title>Comparative genomic analyses of the sweetpotato soil rot pathogen, Streptomyces ipomoeae.</title>
        <authorList>
            <person name="Ruschel Soares N."/>
            <person name="Badger J.H."/>
            <person name="Huguet-Tapia J.C."/>
            <person name="Clark C.A."/>
            <person name="Pettis G.S."/>
        </authorList>
    </citation>
    <scope>NUCLEOTIDE SEQUENCE [LARGE SCALE GENOMIC DNA]</scope>
    <source>
        <strain evidence="2 3">88-35</strain>
    </source>
</reference>
<protein>
    <submittedName>
        <fullName evidence="2">Uncharacterized protein</fullName>
    </submittedName>
</protein>
<sequence length="145" mass="15719">MTRERFSHAACTHPSTKAGRAACRKQMRDAAMGKTESAAKAAAPKAGVAKKDPRKAAPVVAVETPADETAAPEKTETAPAAEPVEVTRETWREFKEQRVTVHVVGVEEPFTNLELTGWSIKLIQFKDAEGKSHRLPATTVEKVTV</sequence>
<dbReference type="RefSeq" id="WP_141584815.1">
    <property type="nucleotide sequence ID" value="NZ_SPAZ01000255.1"/>
</dbReference>
<evidence type="ECO:0000313" key="3">
    <source>
        <dbReference type="Proteomes" id="UP000318720"/>
    </source>
</evidence>